<evidence type="ECO:0000313" key="2">
    <source>
        <dbReference type="Proteomes" id="UP000184452"/>
    </source>
</evidence>
<dbReference type="OrthoDB" id="3431793at2"/>
<dbReference type="RefSeq" id="WP_073382824.1">
    <property type="nucleotide sequence ID" value="NZ_FQZK01000022.1"/>
</dbReference>
<keyword evidence="2" id="KW-1185">Reference proteome</keyword>
<sequence length="62" mass="6818">MAAHALASEHPDISFTPLRPGDHAGGAIWHLRPKAGGTPIMWARTDEDADRYAETIARVVRR</sequence>
<organism evidence="1 2">
    <name type="scientific">Nocardiopsis flavescens</name>
    <dbReference type="NCBI Taxonomy" id="758803"/>
    <lineage>
        <taxon>Bacteria</taxon>
        <taxon>Bacillati</taxon>
        <taxon>Actinomycetota</taxon>
        <taxon>Actinomycetes</taxon>
        <taxon>Streptosporangiales</taxon>
        <taxon>Nocardiopsidaceae</taxon>
        <taxon>Nocardiopsis</taxon>
    </lineage>
</organism>
<protein>
    <submittedName>
        <fullName evidence="1">Uncharacterized protein</fullName>
    </submittedName>
</protein>
<dbReference type="EMBL" id="FQZK01000022">
    <property type="protein sequence ID" value="SHK52989.1"/>
    <property type="molecule type" value="Genomic_DNA"/>
</dbReference>
<dbReference type="Proteomes" id="UP000184452">
    <property type="component" value="Unassembled WGS sequence"/>
</dbReference>
<dbReference type="AlphaFoldDB" id="A0A1M6T822"/>
<reference evidence="1 2" key="1">
    <citation type="submission" date="2016-11" db="EMBL/GenBank/DDBJ databases">
        <authorList>
            <person name="Jaros S."/>
            <person name="Januszkiewicz K."/>
            <person name="Wedrychowicz H."/>
        </authorList>
    </citation>
    <scope>NUCLEOTIDE SEQUENCE [LARGE SCALE GENOMIC DNA]</scope>
    <source>
        <strain evidence="1 2">CGMCC 4.5723</strain>
    </source>
</reference>
<accession>A0A1M6T822</accession>
<gene>
    <name evidence="1" type="ORF">SAMN05421803_12276</name>
</gene>
<evidence type="ECO:0000313" key="1">
    <source>
        <dbReference type="EMBL" id="SHK52989.1"/>
    </source>
</evidence>
<name>A0A1M6T822_9ACTN</name>
<proteinExistence type="predicted"/>
<dbReference type="STRING" id="758803.SAMN05421803_12276"/>